<dbReference type="EMBL" id="LKEA01000003">
    <property type="protein sequence ID" value="ROW10449.1"/>
    <property type="molecule type" value="Genomic_DNA"/>
</dbReference>
<dbReference type="Gene3D" id="1.10.10.60">
    <property type="entry name" value="Homeodomain-like"/>
    <property type="match status" value="1"/>
</dbReference>
<feature type="compositionally biased region" description="Low complexity" evidence="1">
    <location>
        <begin position="26"/>
        <end position="39"/>
    </location>
</feature>
<gene>
    <name evidence="2" type="ORF">VMCG_01693</name>
</gene>
<keyword evidence="3" id="KW-1185">Reference proteome</keyword>
<dbReference type="Proteomes" id="UP000283895">
    <property type="component" value="Unassembled WGS sequence"/>
</dbReference>
<comment type="caution">
    <text evidence="2">The sequence shown here is derived from an EMBL/GenBank/DDBJ whole genome shotgun (WGS) entry which is preliminary data.</text>
</comment>
<evidence type="ECO:0000313" key="2">
    <source>
        <dbReference type="EMBL" id="ROW10449.1"/>
    </source>
</evidence>
<proteinExistence type="predicted"/>
<feature type="compositionally biased region" description="Polar residues" evidence="1">
    <location>
        <begin position="95"/>
        <end position="113"/>
    </location>
</feature>
<feature type="region of interest" description="Disordered" evidence="1">
    <location>
        <begin position="1"/>
        <end position="120"/>
    </location>
</feature>
<evidence type="ECO:0008006" key="4">
    <source>
        <dbReference type="Google" id="ProtNLM"/>
    </source>
</evidence>
<dbReference type="STRING" id="356882.A0A423X3L6"/>
<sequence>MTPKLRGTRGPLSASAAPGRQSTRIAAQMATAQQAAEQASTDIIVPEPVIAATAPQDSSMPPPSSRGGRGRPRGRGEQYARRGTRRPADAPSMAPSIQSEQASTVDYHSTQSDARGEQEPFTPQRVHPAILDHYSSVQATQLTPRTRDAAANLMNKFVDRLFSASKDLLSHLALEGDERDDAWKEELLVHKDIFNRHYKIYNMNADVFIDIDAVSASTNASVTPIWPRMTKAVATANLVNLLGDIEDLEAHPIMVLNRLPLLQRIDDNFPVSFVPGGKQGMESWVLDQDTMDQAFAIRTQRYVETLRGVQKLGTIRLFSRVFLDIDVDNMTDDMLGQFVESAPLKDFHGFDINGAEAQKYRDAIAGFRAMLLELDSNSIISTLEEEYPFQPFLDGLKNWVKTFEASIQGPPYQDPTFNGDGASAAEAQLQQEMQGATSGGISIAMVERVRHHMAAEKSAHQALDFAPIASSYAASTSLADSDRDALQRSGGQRAHELSQAAIRHDGSAYAAAAADAARQGRKRGRKSATDEDAATKRARTAADSSAMPPPARQNPGGAILPSSIPGDRIDPVALSRRSQLISKANRKPAQPKQRKPWTAHDTQQLIGAVNTYKAKWSTIERAIKEGHIEFNVPERDQQGLRDKARLTKVDMLKTDAPLPPGFDLVVLGRKEKEMVIAVGRNPDRREEDTDADGIVHNNFHNPEAPMGDNIEAAAPQEDPDATAEAAEAARENADFQALQNAPMQPEPHMGGGAPTAPMMAPEEEAIPGAPSESLGEVESQADALGHGLPGSEGSADATVEEDISEAGPSEAAGTANGYINPYGHYLHDRAGDDLSTYENGQLDGDGDGA</sequence>
<feature type="region of interest" description="Disordered" evidence="1">
    <location>
        <begin position="679"/>
        <end position="816"/>
    </location>
</feature>
<feature type="region of interest" description="Disordered" evidence="1">
    <location>
        <begin position="828"/>
        <end position="849"/>
    </location>
</feature>
<dbReference type="AlphaFoldDB" id="A0A423X3L6"/>
<organism evidence="2 3">
    <name type="scientific">Cytospora schulzeri</name>
    <dbReference type="NCBI Taxonomy" id="448051"/>
    <lineage>
        <taxon>Eukaryota</taxon>
        <taxon>Fungi</taxon>
        <taxon>Dikarya</taxon>
        <taxon>Ascomycota</taxon>
        <taxon>Pezizomycotina</taxon>
        <taxon>Sordariomycetes</taxon>
        <taxon>Sordariomycetidae</taxon>
        <taxon>Diaporthales</taxon>
        <taxon>Cytosporaceae</taxon>
        <taxon>Cytospora</taxon>
    </lineage>
</organism>
<protein>
    <recommendedName>
        <fullName evidence="4">Myb-like domain-containing protein</fullName>
    </recommendedName>
</protein>
<accession>A0A423X3L6</accession>
<evidence type="ECO:0000313" key="3">
    <source>
        <dbReference type="Proteomes" id="UP000283895"/>
    </source>
</evidence>
<feature type="region of interest" description="Disordered" evidence="1">
    <location>
        <begin position="512"/>
        <end position="600"/>
    </location>
</feature>
<evidence type="ECO:0000256" key="1">
    <source>
        <dbReference type="SAM" id="MobiDB-lite"/>
    </source>
</evidence>
<reference evidence="2 3" key="1">
    <citation type="submission" date="2015-09" db="EMBL/GenBank/DDBJ databases">
        <title>Host preference determinants of Valsa canker pathogens revealed by comparative genomics.</title>
        <authorList>
            <person name="Yin Z."/>
            <person name="Huang L."/>
        </authorList>
    </citation>
    <scope>NUCLEOTIDE SEQUENCE [LARGE SCALE GENOMIC DNA]</scope>
    <source>
        <strain evidence="2 3">03-1</strain>
    </source>
</reference>
<name>A0A423X3L6_9PEZI</name>
<dbReference type="OrthoDB" id="5398572at2759"/>
<feature type="compositionally biased region" description="Low complexity" evidence="1">
    <location>
        <begin position="711"/>
        <end position="726"/>
    </location>
</feature>